<dbReference type="EMBL" id="JACYFC010000002">
    <property type="protein sequence ID" value="MBD5770668.1"/>
    <property type="molecule type" value="Genomic_DNA"/>
</dbReference>
<evidence type="ECO:0000256" key="12">
    <source>
        <dbReference type="ARBA" id="ARBA00022723"/>
    </source>
</evidence>
<dbReference type="PROSITE" id="PS50855">
    <property type="entry name" value="COX1"/>
    <property type="match status" value="1"/>
</dbReference>
<feature type="transmembrane region" description="Helical" evidence="26">
    <location>
        <begin position="466"/>
        <end position="487"/>
    </location>
</feature>
<evidence type="ECO:0000256" key="2">
    <source>
        <dbReference type="ARBA" id="ARBA00001973"/>
    </source>
</evidence>
<evidence type="ECO:0000256" key="4">
    <source>
        <dbReference type="ARBA" id="ARBA00009578"/>
    </source>
</evidence>
<evidence type="ECO:0000256" key="26">
    <source>
        <dbReference type="SAM" id="Phobius"/>
    </source>
</evidence>
<feature type="domain" description="Cytochrome oxidase subunit I profile" evidence="27">
    <location>
        <begin position="51"/>
        <end position="575"/>
    </location>
</feature>
<evidence type="ECO:0000313" key="28">
    <source>
        <dbReference type="EMBL" id="MBD5770668.1"/>
    </source>
</evidence>
<reference evidence="28 29" key="1">
    <citation type="submission" date="2020-09" db="EMBL/GenBank/DDBJ databases">
        <title>Marinomonas sp. nov., isolated from the cysticercosis algae of Qingdao, China.</title>
        <authorList>
            <person name="Sun X."/>
        </authorList>
    </citation>
    <scope>NUCLEOTIDE SEQUENCE [LARGE SCALE GENOMIC DNA]</scope>
    <source>
        <strain evidence="28 29">SM2066</strain>
    </source>
</reference>
<dbReference type="Pfam" id="PF00115">
    <property type="entry name" value="COX1"/>
    <property type="match status" value="1"/>
</dbReference>
<keyword evidence="15" id="KW-0408">Iron</keyword>
<feature type="transmembrane region" description="Helical" evidence="26">
    <location>
        <begin position="507"/>
        <end position="535"/>
    </location>
</feature>
<keyword evidence="29" id="KW-1185">Reference proteome</keyword>
<dbReference type="PRINTS" id="PR01165">
    <property type="entry name" value="CYCOXIDASEI"/>
</dbReference>
<evidence type="ECO:0000256" key="5">
    <source>
        <dbReference type="ARBA" id="ARBA00012941"/>
    </source>
</evidence>
<accession>A0ABR8NXN9</accession>
<dbReference type="Gene3D" id="1.20.210.10">
    <property type="entry name" value="Cytochrome c oxidase-like, subunit I domain"/>
    <property type="match status" value="1"/>
</dbReference>
<feature type="transmembrane region" description="Helical" evidence="26">
    <location>
        <begin position="117"/>
        <end position="140"/>
    </location>
</feature>
<keyword evidence="12" id="KW-0479">Metal-binding</keyword>
<dbReference type="Proteomes" id="UP000604161">
    <property type="component" value="Unassembled WGS sequence"/>
</dbReference>
<evidence type="ECO:0000256" key="24">
    <source>
        <dbReference type="ARBA" id="ARBA00048190"/>
    </source>
</evidence>
<evidence type="ECO:0000256" key="6">
    <source>
        <dbReference type="ARBA" id="ARBA00014691"/>
    </source>
</evidence>
<evidence type="ECO:0000256" key="13">
    <source>
        <dbReference type="ARBA" id="ARBA00022982"/>
    </source>
</evidence>
<comment type="subunit">
    <text evidence="23">The cytochrome bo(3) ubiquinol oxidase complex is a heterooctamer of two A chains, two B chains, two C chains and two D chains.</text>
</comment>
<evidence type="ECO:0000256" key="11">
    <source>
        <dbReference type="ARBA" id="ARBA00022692"/>
    </source>
</evidence>
<keyword evidence="10 25" id="KW-0679">Respiratory chain</keyword>
<proteinExistence type="inferred from homology"/>
<feature type="transmembrane region" description="Helical" evidence="26">
    <location>
        <begin position="394"/>
        <end position="417"/>
    </location>
</feature>
<keyword evidence="7 25" id="KW-0813">Transport</keyword>
<evidence type="ECO:0000256" key="9">
    <source>
        <dbReference type="ARBA" id="ARBA00022617"/>
    </source>
</evidence>
<dbReference type="SUPFAM" id="SSF81442">
    <property type="entry name" value="Cytochrome c oxidase subunit I-like"/>
    <property type="match status" value="1"/>
</dbReference>
<feature type="transmembrane region" description="Helical" evidence="26">
    <location>
        <begin position="70"/>
        <end position="91"/>
    </location>
</feature>
<evidence type="ECO:0000256" key="8">
    <source>
        <dbReference type="ARBA" id="ARBA00022475"/>
    </source>
</evidence>
<dbReference type="PANTHER" id="PTHR10422">
    <property type="entry name" value="CYTOCHROME C OXIDASE SUBUNIT 1"/>
    <property type="match status" value="1"/>
</dbReference>
<evidence type="ECO:0000256" key="16">
    <source>
        <dbReference type="ARBA" id="ARBA00023008"/>
    </source>
</evidence>
<dbReference type="InterPro" id="IPR023616">
    <property type="entry name" value="Cyt_c_oxase-like_su1_dom"/>
</dbReference>
<evidence type="ECO:0000256" key="17">
    <source>
        <dbReference type="ARBA" id="ARBA00023136"/>
    </source>
</evidence>
<feature type="transmembrane region" description="Helical" evidence="26">
    <location>
        <begin position="358"/>
        <end position="382"/>
    </location>
</feature>
<keyword evidence="8" id="KW-1003">Cell membrane</keyword>
<dbReference type="CDD" id="cd01662">
    <property type="entry name" value="Ubiquinol_Oxidase_I"/>
    <property type="match status" value="1"/>
</dbReference>
<evidence type="ECO:0000256" key="20">
    <source>
        <dbReference type="ARBA" id="ARBA00032190"/>
    </source>
</evidence>
<sequence length="700" mass="79522">MVQTDLIKDPHVLTGKLHWGVIPFHDPVVAPVMAAAVLGGLLLVAFITYKKLWGYLWSEWFTSVDHKKIGIMYCIVALVMLVRGFSDAIMMRTHQALSTSDSFGEGFLPPEHYDQIFTAHGVIMIFFVATPLMIGIMNVIMPLQIGARDVAFPFLNSLSFYLFLVGALLVNISLFVGEFAAVGWLAYTPLSGIEYSPGVGVDYWIWALQISGIGTTLTAVNFVATILKMRAPGMTMMKMPVFTWTTFCANIIALVIFPILTVAIAQLTLDRYLDFNFFTNDDGGNQMMWVNLIWAWGHPEVYFLVLPAFGMISEVTATFSRKRLFGYVSLIWATIAITILSFLVWLHHFFTMGSGASVNAFFGIMTMIIGIPTGVKLYNWIFTMYKGRVELTASMWWVIAMLITFTVGGMTGVMLSIPANDFMLHNSMFVPAHFHNVIIGGAVYGYFAGFTYWFPKATGVKLNETLGKWSVALWFFGYFFAWVPLYITGFDGMTRRLQYIDNPEWQAYMYIAIIGVALIAAGIGTQVFNIAWSLYNRNNPKYKDETGDPWDAHTLEWYTTSPPQFYNFGDVPYINDRDPLLEMKQKGIAYKRPEKYERIHMPKNTWAGPVLGLLTLPMGFGFVWHIWWMVIAAVVAIFACWVKLNFERDKDYYVEVPEVEAIEGKFLKSNEGRSYYFEKNAKYYKKWKPSDQNDSTVVAK</sequence>
<evidence type="ECO:0000256" key="1">
    <source>
        <dbReference type="ARBA" id="ARBA00001970"/>
    </source>
</evidence>
<feature type="transmembrane region" description="Helical" evidence="26">
    <location>
        <begin position="247"/>
        <end position="269"/>
    </location>
</feature>
<keyword evidence="11 25" id="KW-0812">Transmembrane</keyword>
<evidence type="ECO:0000256" key="19">
    <source>
        <dbReference type="ARBA" id="ARBA00031883"/>
    </source>
</evidence>
<name>A0ABR8NXN9_9GAMM</name>
<evidence type="ECO:0000256" key="21">
    <source>
        <dbReference type="ARBA" id="ARBA00032435"/>
    </source>
</evidence>
<comment type="subcellular location">
    <subcellularLocation>
        <location evidence="3">Cell membrane</location>
        <topology evidence="3">Multi-pass membrane protein</topology>
    </subcellularLocation>
</comment>
<evidence type="ECO:0000256" key="25">
    <source>
        <dbReference type="RuleBase" id="RU000370"/>
    </source>
</evidence>
<evidence type="ECO:0000256" key="3">
    <source>
        <dbReference type="ARBA" id="ARBA00004651"/>
    </source>
</evidence>
<organism evidence="28 29">
    <name type="scientific">Marinomonas colpomeniae</name>
    <dbReference type="NCBI Taxonomy" id="2774408"/>
    <lineage>
        <taxon>Bacteria</taxon>
        <taxon>Pseudomonadati</taxon>
        <taxon>Pseudomonadota</taxon>
        <taxon>Gammaproteobacteria</taxon>
        <taxon>Oceanospirillales</taxon>
        <taxon>Oceanospirillaceae</taxon>
        <taxon>Marinomonas</taxon>
    </lineage>
</organism>
<comment type="cofactor">
    <cofactor evidence="2">
        <name>Cu(2+)</name>
        <dbReference type="ChEBI" id="CHEBI:29036"/>
    </cofactor>
</comment>
<dbReference type="EC" id="7.1.1.3" evidence="5"/>
<dbReference type="InterPro" id="IPR036927">
    <property type="entry name" value="Cyt_c_oxase-like_su1_sf"/>
</dbReference>
<dbReference type="InterPro" id="IPR023615">
    <property type="entry name" value="Cyt_c_Oxase_su1_BS"/>
</dbReference>
<evidence type="ECO:0000256" key="10">
    <source>
        <dbReference type="ARBA" id="ARBA00022660"/>
    </source>
</evidence>
<dbReference type="PANTHER" id="PTHR10422:SF35">
    <property type="entry name" value="CYTOCHROME BO(3) UBIQUINOL OXIDASE SUBUNIT 1"/>
    <property type="match status" value="1"/>
</dbReference>
<dbReference type="NCBIfam" id="TIGR02843">
    <property type="entry name" value="CyoB"/>
    <property type="match status" value="1"/>
</dbReference>
<evidence type="ECO:0000256" key="22">
    <source>
        <dbReference type="ARBA" id="ARBA00034455"/>
    </source>
</evidence>
<evidence type="ECO:0000313" key="29">
    <source>
        <dbReference type="Proteomes" id="UP000604161"/>
    </source>
</evidence>
<evidence type="ECO:0000259" key="27">
    <source>
        <dbReference type="PROSITE" id="PS50855"/>
    </source>
</evidence>
<keyword evidence="16" id="KW-0186">Copper</keyword>
<feature type="transmembrane region" description="Helical" evidence="26">
    <location>
        <begin position="289"/>
        <end position="312"/>
    </location>
</feature>
<feature type="transmembrane region" description="Helical" evidence="26">
    <location>
        <begin position="437"/>
        <end position="454"/>
    </location>
</feature>
<dbReference type="RefSeq" id="WP_191594051.1">
    <property type="nucleotide sequence ID" value="NZ_JACYFC010000002.1"/>
</dbReference>
<keyword evidence="14 26" id="KW-1133">Transmembrane helix</keyword>
<feature type="transmembrane region" description="Helical" evidence="26">
    <location>
        <begin position="28"/>
        <end position="49"/>
    </location>
</feature>
<evidence type="ECO:0000256" key="18">
    <source>
        <dbReference type="ARBA" id="ARBA00030075"/>
    </source>
</evidence>
<comment type="cofactor">
    <cofactor evidence="1">
        <name>heme b</name>
        <dbReference type="ChEBI" id="CHEBI:60344"/>
    </cofactor>
</comment>
<keyword evidence="9 25" id="KW-0349">Heme</keyword>
<evidence type="ECO:0000256" key="7">
    <source>
        <dbReference type="ARBA" id="ARBA00022448"/>
    </source>
</evidence>
<evidence type="ECO:0000256" key="23">
    <source>
        <dbReference type="ARBA" id="ARBA00034513"/>
    </source>
</evidence>
<keyword evidence="17 26" id="KW-0472">Membrane</keyword>
<comment type="similarity">
    <text evidence="4 25">Belongs to the heme-copper respiratory oxidase family.</text>
</comment>
<dbReference type="InterPro" id="IPR000883">
    <property type="entry name" value="Cyt_C_Oxase_1"/>
</dbReference>
<keyword evidence="13 25" id="KW-0249">Electron transport</keyword>
<comment type="cofactor">
    <cofactor evidence="22">
        <name>Fe(II)-heme o</name>
        <dbReference type="ChEBI" id="CHEBI:60530"/>
    </cofactor>
</comment>
<evidence type="ECO:0000256" key="14">
    <source>
        <dbReference type="ARBA" id="ARBA00022989"/>
    </source>
</evidence>
<feature type="transmembrane region" description="Helical" evidence="26">
    <location>
        <begin position="203"/>
        <end position="227"/>
    </location>
</feature>
<comment type="catalytic activity">
    <reaction evidence="24">
        <text>2 a ubiquinol + O2 + n H(+)(in) = 2 a ubiquinone + 2 H2O + n H(+)(out)</text>
        <dbReference type="Rhea" id="RHEA:30251"/>
        <dbReference type="Rhea" id="RHEA-COMP:9565"/>
        <dbReference type="Rhea" id="RHEA-COMP:9566"/>
        <dbReference type="ChEBI" id="CHEBI:15377"/>
        <dbReference type="ChEBI" id="CHEBI:15378"/>
        <dbReference type="ChEBI" id="CHEBI:15379"/>
        <dbReference type="ChEBI" id="CHEBI:16389"/>
        <dbReference type="ChEBI" id="CHEBI:17976"/>
        <dbReference type="EC" id="7.1.1.3"/>
    </reaction>
</comment>
<feature type="transmembrane region" description="Helical" evidence="26">
    <location>
        <begin position="604"/>
        <end position="620"/>
    </location>
</feature>
<feature type="transmembrane region" description="Helical" evidence="26">
    <location>
        <begin position="160"/>
        <end position="187"/>
    </location>
</feature>
<comment type="caution">
    <text evidence="28">The sequence shown here is derived from an EMBL/GenBank/DDBJ whole genome shotgun (WGS) entry which is preliminary data.</text>
</comment>
<dbReference type="PROSITE" id="PS00077">
    <property type="entry name" value="COX1_CUB"/>
    <property type="match status" value="1"/>
</dbReference>
<protein>
    <recommendedName>
        <fullName evidence="6">Cytochrome bo(3) ubiquinol oxidase subunit 1</fullName>
        <ecNumber evidence="5">7.1.1.3</ecNumber>
    </recommendedName>
    <alternativeName>
        <fullName evidence="20">Cytochrome o ubiquinol oxidase subunit 1</fullName>
    </alternativeName>
    <alternativeName>
        <fullName evidence="18">Oxidase bo(3) subunit 1</fullName>
    </alternativeName>
    <alternativeName>
        <fullName evidence="21">Ubiquinol oxidase polypeptide I</fullName>
    </alternativeName>
    <alternativeName>
        <fullName evidence="19">Ubiquinol oxidase subunit 1</fullName>
    </alternativeName>
</protein>
<evidence type="ECO:0000256" key="15">
    <source>
        <dbReference type="ARBA" id="ARBA00023004"/>
    </source>
</evidence>
<gene>
    <name evidence="28" type="primary">cyoB</name>
    <name evidence="28" type="ORF">IF202_06360</name>
</gene>
<dbReference type="InterPro" id="IPR014207">
    <property type="entry name" value="Cyt_c_ubiqinol_oxidase_su1"/>
</dbReference>
<feature type="transmembrane region" description="Helical" evidence="26">
    <location>
        <begin position="324"/>
        <end position="346"/>
    </location>
</feature>